<dbReference type="PROSITE" id="PS51406">
    <property type="entry name" value="FIBRINOGEN_C_2"/>
    <property type="match status" value="1"/>
</dbReference>
<name>A0A6S7GIT4_PARCT</name>
<accession>A0A6S7GIT4</accession>
<dbReference type="EMBL" id="CACRXK020001419">
    <property type="protein sequence ID" value="CAB3989016.1"/>
    <property type="molecule type" value="Genomic_DNA"/>
</dbReference>
<evidence type="ECO:0000313" key="1">
    <source>
        <dbReference type="EMBL" id="CAB3989016.1"/>
    </source>
</evidence>
<evidence type="ECO:0000313" key="2">
    <source>
        <dbReference type="Proteomes" id="UP001152795"/>
    </source>
</evidence>
<dbReference type="InterPro" id="IPR002181">
    <property type="entry name" value="Fibrinogen_a/b/g_C_dom"/>
</dbReference>
<feature type="non-terminal residue" evidence="1">
    <location>
        <position position="1"/>
    </location>
</feature>
<keyword evidence="2" id="KW-1185">Reference proteome</keyword>
<dbReference type="Pfam" id="PF00147">
    <property type="entry name" value="Fibrinogen_C"/>
    <property type="match status" value="1"/>
</dbReference>
<dbReference type="SUPFAM" id="SSF56496">
    <property type="entry name" value="Fibrinogen C-terminal domain-like"/>
    <property type="match status" value="1"/>
</dbReference>
<dbReference type="PANTHER" id="PTHR36981">
    <property type="entry name" value="ZGC:195170"/>
    <property type="match status" value="1"/>
</dbReference>
<protein>
    <submittedName>
        <fullName evidence="1">Uncharacterized protein</fullName>
    </submittedName>
</protein>
<gene>
    <name evidence="1" type="ORF">PACLA_8A026551</name>
</gene>
<dbReference type="Gene3D" id="4.10.530.10">
    <property type="entry name" value="Gamma-fibrinogen Carboxyl Terminal Fragment, domain 2"/>
    <property type="match status" value="1"/>
</dbReference>
<dbReference type="Pfam" id="PF20478">
    <property type="entry name" value="P2RX7_C"/>
    <property type="match status" value="1"/>
</dbReference>
<organism evidence="1 2">
    <name type="scientific">Paramuricea clavata</name>
    <name type="common">Red gorgonian</name>
    <name type="synonym">Violescent sea-whip</name>
    <dbReference type="NCBI Taxonomy" id="317549"/>
    <lineage>
        <taxon>Eukaryota</taxon>
        <taxon>Metazoa</taxon>
        <taxon>Cnidaria</taxon>
        <taxon>Anthozoa</taxon>
        <taxon>Octocorallia</taxon>
        <taxon>Malacalcyonacea</taxon>
        <taxon>Plexauridae</taxon>
        <taxon>Paramuricea</taxon>
    </lineage>
</organism>
<dbReference type="InterPro" id="IPR020837">
    <property type="entry name" value="Fibrinogen_CS"/>
</dbReference>
<dbReference type="PANTHER" id="PTHR36981:SF3">
    <property type="entry name" value="UBIQUITIN-LIKE PROTEASE FAMILY PROFILE DOMAIN-CONTAINING PROTEIN"/>
    <property type="match status" value="1"/>
</dbReference>
<reference evidence="1" key="1">
    <citation type="submission" date="2020-04" db="EMBL/GenBank/DDBJ databases">
        <authorList>
            <person name="Alioto T."/>
            <person name="Alioto T."/>
            <person name="Gomez Garrido J."/>
        </authorList>
    </citation>
    <scope>NUCLEOTIDE SEQUENCE</scope>
    <source>
        <strain evidence="1">A484AB</strain>
    </source>
</reference>
<dbReference type="AlphaFoldDB" id="A0A6S7GIT4"/>
<comment type="caution">
    <text evidence="1">The sequence shown here is derived from an EMBL/GenBank/DDBJ whole genome shotgun (WGS) entry which is preliminary data.</text>
</comment>
<dbReference type="InterPro" id="IPR046815">
    <property type="entry name" value="P2RX7_C"/>
</dbReference>
<proteinExistence type="predicted"/>
<dbReference type="PROSITE" id="PS00514">
    <property type="entry name" value="FIBRINOGEN_C_1"/>
    <property type="match status" value="1"/>
</dbReference>
<dbReference type="Proteomes" id="UP001152795">
    <property type="component" value="Unassembled WGS sequence"/>
</dbReference>
<dbReference type="OrthoDB" id="6345539at2759"/>
<dbReference type="InterPro" id="IPR036056">
    <property type="entry name" value="Fibrinogen-like_C"/>
</dbReference>
<sequence>MSYHNGMKFSTKGKDKDQSNCAASYKGAWWYNTCHHSNLNGQYLKADSDYAVSVYDPEDNLNCYGSPIESHDQFQLGEVASTANAFNASTASASTIVENIQPQRTQFCSCKNTCSRRSGRKKRGCPCRDENLHCTDKCSCGSKKSSCKNQEQSTATATNANAGKNAFDRHQAAIEVSNREITGFIGELSDAQKDNILLNLLLNGKGSLDYAKNLVKCGTGDAVPHVPDGKPTWCVCGVCRVMPTEEENKCCGKIRCVTSFVTFQNTCTDRDVLLIAIRARCDIRVEDPDYSTNSYRKAAYRQYILW</sequence>